<organism evidence="3 4">
    <name type="scientific">Durusdinium trenchii</name>
    <dbReference type="NCBI Taxonomy" id="1381693"/>
    <lineage>
        <taxon>Eukaryota</taxon>
        <taxon>Sar</taxon>
        <taxon>Alveolata</taxon>
        <taxon>Dinophyceae</taxon>
        <taxon>Suessiales</taxon>
        <taxon>Symbiodiniaceae</taxon>
        <taxon>Durusdinium</taxon>
    </lineage>
</organism>
<evidence type="ECO:0000313" key="3">
    <source>
        <dbReference type="EMBL" id="CAK9054686.1"/>
    </source>
</evidence>
<keyword evidence="2" id="KW-0812">Transmembrane</keyword>
<proteinExistence type="predicted"/>
<name>A0ABP0MT65_9DINO</name>
<keyword evidence="4" id="KW-1185">Reference proteome</keyword>
<feature type="region of interest" description="Disordered" evidence="1">
    <location>
        <begin position="437"/>
        <end position="462"/>
    </location>
</feature>
<keyword evidence="2" id="KW-0472">Membrane</keyword>
<accession>A0ABP0MT65</accession>
<feature type="compositionally biased region" description="Acidic residues" evidence="1">
    <location>
        <begin position="440"/>
        <end position="449"/>
    </location>
</feature>
<dbReference type="EMBL" id="CAXAMM010024102">
    <property type="protein sequence ID" value="CAK9054686.1"/>
    <property type="molecule type" value="Genomic_DNA"/>
</dbReference>
<evidence type="ECO:0000256" key="2">
    <source>
        <dbReference type="SAM" id="Phobius"/>
    </source>
</evidence>
<keyword evidence="2" id="KW-1133">Transmembrane helix</keyword>
<reference evidence="3 4" key="1">
    <citation type="submission" date="2024-02" db="EMBL/GenBank/DDBJ databases">
        <authorList>
            <person name="Chen Y."/>
            <person name="Shah S."/>
            <person name="Dougan E. K."/>
            <person name="Thang M."/>
            <person name="Chan C."/>
        </authorList>
    </citation>
    <scope>NUCLEOTIDE SEQUENCE [LARGE SCALE GENOMIC DNA]</scope>
</reference>
<sequence length="462" mass="50980">MSSPFFYFTVVGTFLLLIVVSSRRFGASHVVAASLPGLASSAIEVLLIIREIRTTERLDLFSMPLCNNMSEACKEEDGAVKVVALTSFTKTLIFVLVIVPKILICSTLMWLGCQWLTATNSFSDLVMNSIAMEFVTGIDEALYETLLPVAHRQQVAEINFVRYKPKDSGSHRDKEFAAFKRSFIYLCVALTFVFVYKVAGPGRSDGRAFGVPNPMDVIHPDNPALLVVLAHAANEEKLQKAPTKLEQALAEIVASHAKMQSGGHDDGTREPWMEDVSTTLQQMQEKQDDTTQGSGFNRLGAHALQLLASGPLQPLHLPLQGQTLLQSLLLSFLHLRFHLSIANQVEKVAEDATTLLQCSEVAGQRLLKLEVKLDRDTVVVGMRLGVVCGEGDAGDDSDESYEDLVRKRGFKDLKEVSKVQLQVLYDQVNELAEWTCSENSESDSSDESDWGSKFSCAAHEYT</sequence>
<feature type="transmembrane region" description="Helical" evidence="2">
    <location>
        <begin position="182"/>
        <end position="199"/>
    </location>
</feature>
<gene>
    <name evidence="3" type="ORF">SCF082_LOCUS29661</name>
</gene>
<evidence type="ECO:0000313" key="4">
    <source>
        <dbReference type="Proteomes" id="UP001642464"/>
    </source>
</evidence>
<protein>
    <submittedName>
        <fullName evidence="3">Uncharacterized protein</fullName>
    </submittedName>
</protein>
<comment type="caution">
    <text evidence="3">The sequence shown here is derived from an EMBL/GenBank/DDBJ whole genome shotgun (WGS) entry which is preliminary data.</text>
</comment>
<dbReference type="Proteomes" id="UP001642464">
    <property type="component" value="Unassembled WGS sequence"/>
</dbReference>
<evidence type="ECO:0000256" key="1">
    <source>
        <dbReference type="SAM" id="MobiDB-lite"/>
    </source>
</evidence>
<feature type="transmembrane region" description="Helical" evidence="2">
    <location>
        <begin position="92"/>
        <end position="113"/>
    </location>
</feature>